<accession>A0A369VSZ9</accession>
<comment type="caution">
    <text evidence="1">The sequence shown here is derived from an EMBL/GenBank/DDBJ whole genome shotgun (WGS) entry which is preliminary data.</text>
</comment>
<sequence>MTIWERRRLAQATELAQLEQLQRTRALTREESDRLINLVERERQRGYRLRKQIRAAERKLAGLQARATA</sequence>
<proteinExistence type="predicted"/>
<evidence type="ECO:0000313" key="2">
    <source>
        <dbReference type="Proteomes" id="UP000253918"/>
    </source>
</evidence>
<dbReference type="AlphaFoldDB" id="A0A369VSZ9"/>
<gene>
    <name evidence="1" type="ORF">DVW87_13830</name>
</gene>
<keyword evidence="2" id="KW-1185">Reference proteome</keyword>
<dbReference type="RefSeq" id="WP_114688403.1">
    <property type="nucleotide sequence ID" value="NZ_QQNB01000003.1"/>
</dbReference>
<name>A0A369VSZ9_9SPHN</name>
<organism evidence="1 2">
    <name type="scientific">Sphingomonas aracearum</name>
    <dbReference type="NCBI Taxonomy" id="2283317"/>
    <lineage>
        <taxon>Bacteria</taxon>
        <taxon>Pseudomonadati</taxon>
        <taxon>Pseudomonadota</taxon>
        <taxon>Alphaproteobacteria</taxon>
        <taxon>Sphingomonadales</taxon>
        <taxon>Sphingomonadaceae</taxon>
        <taxon>Sphingomonas</taxon>
    </lineage>
</organism>
<evidence type="ECO:0000313" key="1">
    <source>
        <dbReference type="EMBL" id="RDE04667.1"/>
    </source>
</evidence>
<protein>
    <submittedName>
        <fullName evidence="1">Uncharacterized protein</fullName>
    </submittedName>
</protein>
<dbReference type="Proteomes" id="UP000253918">
    <property type="component" value="Unassembled WGS sequence"/>
</dbReference>
<dbReference type="EMBL" id="QQNB01000003">
    <property type="protein sequence ID" value="RDE04667.1"/>
    <property type="molecule type" value="Genomic_DNA"/>
</dbReference>
<reference evidence="1 2" key="1">
    <citation type="submission" date="2018-07" db="EMBL/GenBank/DDBJ databases">
        <title>a novel species of Sphingomonas isolated from the rhizosphere soil of Araceae plant.</title>
        <authorList>
            <person name="Zhiyong W."/>
            <person name="Qinglan Z."/>
            <person name="Zhiwei F."/>
            <person name="Ding X."/>
            <person name="Gejiao W."/>
            <person name="Shixue Z."/>
        </authorList>
    </citation>
    <scope>NUCLEOTIDE SEQUENCE [LARGE SCALE GENOMIC DNA]</scope>
    <source>
        <strain evidence="1 2">WZY 27</strain>
    </source>
</reference>